<evidence type="ECO:0000256" key="4">
    <source>
        <dbReference type="PROSITE-ProRule" id="PRU00433"/>
    </source>
</evidence>
<dbReference type="SUPFAM" id="SSF46626">
    <property type="entry name" value="Cytochrome c"/>
    <property type="match status" value="1"/>
</dbReference>
<dbReference type="GO" id="GO:0009055">
    <property type="term" value="F:electron transfer activity"/>
    <property type="evidence" value="ECO:0007669"/>
    <property type="project" value="InterPro"/>
</dbReference>
<dbReference type="Proteomes" id="UP000295443">
    <property type="component" value="Unassembled WGS sequence"/>
</dbReference>
<keyword evidence="2 4" id="KW-0479">Metal-binding</keyword>
<feature type="signal peptide" evidence="5">
    <location>
        <begin position="1"/>
        <end position="19"/>
    </location>
</feature>
<feature type="domain" description="Cytochrome c" evidence="6">
    <location>
        <begin position="25"/>
        <end position="98"/>
    </location>
</feature>
<dbReference type="PROSITE" id="PS51007">
    <property type="entry name" value="CYTC"/>
    <property type="match status" value="1"/>
</dbReference>
<evidence type="ECO:0000256" key="2">
    <source>
        <dbReference type="ARBA" id="ARBA00022723"/>
    </source>
</evidence>
<evidence type="ECO:0000313" key="7">
    <source>
        <dbReference type="EMBL" id="TCJ13836.1"/>
    </source>
</evidence>
<dbReference type="GO" id="GO:0020037">
    <property type="term" value="F:heme binding"/>
    <property type="evidence" value="ECO:0007669"/>
    <property type="project" value="InterPro"/>
</dbReference>
<keyword evidence="3 4" id="KW-0408">Iron</keyword>
<organism evidence="7 8">
    <name type="scientific">Parasulfuritortus cantonensis</name>
    <dbReference type="NCBI Taxonomy" id="2528202"/>
    <lineage>
        <taxon>Bacteria</taxon>
        <taxon>Pseudomonadati</taxon>
        <taxon>Pseudomonadota</taxon>
        <taxon>Betaproteobacteria</taxon>
        <taxon>Nitrosomonadales</taxon>
        <taxon>Thiobacillaceae</taxon>
        <taxon>Parasulfuritortus</taxon>
    </lineage>
</organism>
<accession>A0A4R1BA60</accession>
<protein>
    <submittedName>
        <fullName evidence="7">Cytochrome c</fullName>
    </submittedName>
</protein>
<evidence type="ECO:0000256" key="1">
    <source>
        <dbReference type="ARBA" id="ARBA00022617"/>
    </source>
</evidence>
<evidence type="ECO:0000259" key="6">
    <source>
        <dbReference type="PROSITE" id="PS51007"/>
    </source>
</evidence>
<feature type="chain" id="PRO_5020328117" evidence="5">
    <location>
        <begin position="20"/>
        <end position="102"/>
    </location>
</feature>
<keyword evidence="1 4" id="KW-0349">Heme</keyword>
<dbReference type="GO" id="GO:0046872">
    <property type="term" value="F:metal ion binding"/>
    <property type="evidence" value="ECO:0007669"/>
    <property type="project" value="UniProtKB-KW"/>
</dbReference>
<dbReference type="InterPro" id="IPR036909">
    <property type="entry name" value="Cyt_c-like_dom_sf"/>
</dbReference>
<dbReference type="AlphaFoldDB" id="A0A4R1BA60"/>
<keyword evidence="8" id="KW-1185">Reference proteome</keyword>
<gene>
    <name evidence="7" type="ORF">EZJ19_09885</name>
</gene>
<dbReference type="EMBL" id="SJZB01000036">
    <property type="protein sequence ID" value="TCJ13836.1"/>
    <property type="molecule type" value="Genomic_DNA"/>
</dbReference>
<dbReference type="InterPro" id="IPR009056">
    <property type="entry name" value="Cyt_c-like_dom"/>
</dbReference>
<proteinExistence type="predicted"/>
<reference evidence="7 8" key="1">
    <citation type="submission" date="2019-03" db="EMBL/GenBank/DDBJ databases">
        <title>Genome sequence of Thiobacillaceae bacterium LSR1, a sulfur-oxidizing bacterium isolated from freshwater sediment.</title>
        <authorList>
            <person name="Li S."/>
        </authorList>
    </citation>
    <scope>NUCLEOTIDE SEQUENCE [LARGE SCALE GENOMIC DNA]</scope>
    <source>
        <strain evidence="7 8">LSR1</strain>
    </source>
</reference>
<dbReference type="Gene3D" id="1.10.760.10">
    <property type="entry name" value="Cytochrome c-like domain"/>
    <property type="match status" value="1"/>
</dbReference>
<dbReference type="OrthoDB" id="9796294at2"/>
<sequence length="102" mass="11117">MNRIVPALLFLLWSVAGQAAPFANADAKAGKALHDKRCVACHASRFGGDGSKIYTRAERRVKSASALAQQITTCNANLGNDLFPEDEANIGAYLNKTWYKFK</sequence>
<keyword evidence="5" id="KW-0732">Signal</keyword>
<dbReference type="RefSeq" id="WP_131447108.1">
    <property type="nucleotide sequence ID" value="NZ_SJZB01000036.1"/>
</dbReference>
<comment type="caution">
    <text evidence="7">The sequence shown here is derived from an EMBL/GenBank/DDBJ whole genome shotgun (WGS) entry which is preliminary data.</text>
</comment>
<evidence type="ECO:0000313" key="8">
    <source>
        <dbReference type="Proteomes" id="UP000295443"/>
    </source>
</evidence>
<evidence type="ECO:0000256" key="5">
    <source>
        <dbReference type="SAM" id="SignalP"/>
    </source>
</evidence>
<evidence type="ECO:0000256" key="3">
    <source>
        <dbReference type="ARBA" id="ARBA00023004"/>
    </source>
</evidence>
<name>A0A4R1BA60_9PROT</name>